<protein>
    <submittedName>
        <fullName evidence="1">Uncharacterized protein</fullName>
    </submittedName>
</protein>
<dbReference type="STRING" id="33936.AZI98_04190"/>
<dbReference type="Proteomes" id="UP000076476">
    <property type="component" value="Unassembled WGS sequence"/>
</dbReference>
<dbReference type="Pfam" id="PF11458">
    <property type="entry name" value="Mistic"/>
    <property type="match status" value="1"/>
</dbReference>
<dbReference type="EMBL" id="LWBR01000012">
    <property type="protein sequence ID" value="KZN97241.1"/>
    <property type="molecule type" value="Genomic_DNA"/>
</dbReference>
<dbReference type="InterPro" id="IPR038193">
    <property type="entry name" value="Mistic_sf"/>
</dbReference>
<organism evidence="1 2">
    <name type="scientific">Aeribacillus pallidus</name>
    <dbReference type="NCBI Taxonomy" id="33936"/>
    <lineage>
        <taxon>Bacteria</taxon>
        <taxon>Bacillati</taxon>
        <taxon>Bacillota</taxon>
        <taxon>Bacilli</taxon>
        <taxon>Bacillales</taxon>
        <taxon>Bacillaceae</taxon>
        <taxon>Aeribacillus</taxon>
    </lineage>
</organism>
<dbReference type="AlphaFoldDB" id="A0A161WD43"/>
<sequence>MKLNNEEKKQLSTAIDNMNDALDVFIELYNESEEDVSIIEFEDQTIKAIKRAVDAYGKEAVSKKINTIITEIFSFLAETKGSKS</sequence>
<proteinExistence type="predicted"/>
<evidence type="ECO:0000313" key="1">
    <source>
        <dbReference type="EMBL" id="KZN97241.1"/>
    </source>
</evidence>
<dbReference type="GeneID" id="301125231"/>
<keyword evidence="2" id="KW-1185">Reference proteome</keyword>
<accession>A0A161WD43</accession>
<accession>A0A165YMF8</accession>
<dbReference type="OrthoDB" id="2898399at2"/>
<gene>
    <name evidence="1" type="ORF">AZI98_04190</name>
</gene>
<dbReference type="Gene3D" id="1.10.220.90">
    <property type="entry name" value="Mistic"/>
    <property type="match status" value="1"/>
</dbReference>
<evidence type="ECO:0000313" key="2">
    <source>
        <dbReference type="Proteomes" id="UP000076476"/>
    </source>
</evidence>
<reference evidence="1 2" key="1">
    <citation type="submission" date="2016-04" db="EMBL/GenBank/DDBJ databases">
        <title>Draft genome sequence of Aeribacillus pallidus 8m3 from petroleum reservoir.</title>
        <authorList>
            <person name="Poltaraus A.B."/>
            <person name="Nazina T.N."/>
            <person name="Tourova T.P."/>
            <person name="Malakho S.M."/>
            <person name="Korshunova A.V."/>
            <person name="Sokolova D.S."/>
        </authorList>
    </citation>
    <scope>NUCLEOTIDE SEQUENCE [LARGE SCALE GENOMIC DNA]</scope>
    <source>
        <strain evidence="1 2">8m3</strain>
    </source>
</reference>
<name>A0A161WD43_9BACI</name>
<dbReference type="InterPro" id="IPR021078">
    <property type="entry name" value="Membrane-integrating_Mistic"/>
</dbReference>
<dbReference type="RefSeq" id="WP_063387045.1">
    <property type="nucleotide sequence ID" value="NZ_LVHY01000098.1"/>
</dbReference>
<comment type="caution">
    <text evidence="1">The sequence shown here is derived from an EMBL/GenBank/DDBJ whole genome shotgun (WGS) entry which is preliminary data.</text>
</comment>